<comment type="pathway">
    <text evidence="5">Amino-acid biosynthesis; L-leucine biosynthesis; L-leucine from 3-methyl-2-oxobutanoate: step 4/4.</text>
</comment>
<comment type="cofactor">
    <cofactor evidence="1 13">
        <name>pyridoxal 5'-phosphate</name>
        <dbReference type="ChEBI" id="CHEBI:597326"/>
    </cofactor>
</comment>
<dbReference type="InterPro" id="IPR018300">
    <property type="entry name" value="Aminotrans_IV_CS"/>
</dbReference>
<evidence type="ECO:0000256" key="10">
    <source>
        <dbReference type="ARBA" id="ARBA00048798"/>
    </source>
</evidence>
<dbReference type="Proteomes" id="UP000731465">
    <property type="component" value="Unassembled WGS sequence"/>
</dbReference>
<comment type="function">
    <text evidence="2">Acts on leucine, isoleucine and valine.</text>
</comment>
<dbReference type="GO" id="GO:0008483">
    <property type="term" value="F:transaminase activity"/>
    <property type="evidence" value="ECO:0007669"/>
    <property type="project" value="UniProtKB-KW"/>
</dbReference>
<protein>
    <recommendedName>
        <fullName evidence="7">branched-chain-amino-acid transaminase</fullName>
        <ecNumber evidence="7">2.6.1.42</ecNumber>
    </recommendedName>
</protein>
<evidence type="ECO:0000256" key="13">
    <source>
        <dbReference type="RuleBase" id="RU004516"/>
    </source>
</evidence>
<comment type="caution">
    <text evidence="14">The sequence shown here is derived from an EMBL/GenBank/DDBJ whole genome shotgun (WGS) entry which is preliminary data.</text>
</comment>
<dbReference type="InterPro" id="IPR036038">
    <property type="entry name" value="Aminotransferase-like"/>
</dbReference>
<evidence type="ECO:0000313" key="15">
    <source>
        <dbReference type="Proteomes" id="UP000731465"/>
    </source>
</evidence>
<dbReference type="InterPro" id="IPR001544">
    <property type="entry name" value="Aminotrans_IV"/>
</dbReference>
<keyword evidence="14" id="KW-0032">Aminotransferase</keyword>
<dbReference type="InterPro" id="IPR043131">
    <property type="entry name" value="BCAT-like_N"/>
</dbReference>
<name>A0ABS7DE67_9GAMM</name>
<evidence type="ECO:0000256" key="9">
    <source>
        <dbReference type="ARBA" id="ARBA00048212"/>
    </source>
</evidence>
<comment type="similarity">
    <text evidence="6 12">Belongs to the class-IV pyridoxal-phosphate-dependent aminotransferase family.</text>
</comment>
<dbReference type="Pfam" id="PF01063">
    <property type="entry name" value="Aminotran_4"/>
    <property type="match status" value="1"/>
</dbReference>
<comment type="catalytic activity">
    <reaction evidence="11">
        <text>L-leucine + 2-oxoglutarate = 4-methyl-2-oxopentanoate + L-glutamate</text>
        <dbReference type="Rhea" id="RHEA:18321"/>
        <dbReference type="ChEBI" id="CHEBI:16810"/>
        <dbReference type="ChEBI" id="CHEBI:17865"/>
        <dbReference type="ChEBI" id="CHEBI:29985"/>
        <dbReference type="ChEBI" id="CHEBI:57427"/>
        <dbReference type="EC" id="2.6.1.42"/>
    </reaction>
</comment>
<evidence type="ECO:0000256" key="5">
    <source>
        <dbReference type="ARBA" id="ARBA00005072"/>
    </source>
</evidence>
<comment type="pathway">
    <text evidence="3">Amino-acid biosynthesis; L-isoleucine biosynthesis; L-isoleucine from 2-oxobutanoate: step 4/4.</text>
</comment>
<dbReference type="InterPro" id="IPR043132">
    <property type="entry name" value="BCAT-like_C"/>
</dbReference>
<dbReference type="PANTHER" id="PTHR42743:SF11">
    <property type="entry name" value="AMINODEOXYCHORISMATE LYASE"/>
    <property type="match status" value="1"/>
</dbReference>
<evidence type="ECO:0000256" key="7">
    <source>
        <dbReference type="ARBA" id="ARBA00013053"/>
    </source>
</evidence>
<dbReference type="Gene3D" id="3.20.10.10">
    <property type="entry name" value="D-amino Acid Aminotransferase, subunit A, domain 2"/>
    <property type="match status" value="1"/>
</dbReference>
<evidence type="ECO:0000256" key="1">
    <source>
        <dbReference type="ARBA" id="ARBA00001933"/>
    </source>
</evidence>
<comment type="pathway">
    <text evidence="4">Amino-acid biosynthesis; L-valine biosynthesis; L-valine from pyruvate: step 4/4.</text>
</comment>
<keyword evidence="8 13" id="KW-0663">Pyridoxal phosphate</keyword>
<dbReference type="Gene3D" id="3.30.470.10">
    <property type="match status" value="1"/>
</dbReference>
<evidence type="ECO:0000256" key="4">
    <source>
        <dbReference type="ARBA" id="ARBA00004931"/>
    </source>
</evidence>
<dbReference type="EC" id="2.6.1.42" evidence="7"/>
<evidence type="ECO:0000256" key="12">
    <source>
        <dbReference type="RuleBase" id="RU004106"/>
    </source>
</evidence>
<dbReference type="RefSeq" id="WP_219936284.1">
    <property type="nucleotide sequence ID" value="NZ_JAGFNY010000002.1"/>
</dbReference>
<dbReference type="EMBL" id="JAGFNY010000002">
    <property type="protein sequence ID" value="MBW7569593.1"/>
    <property type="molecule type" value="Genomic_DNA"/>
</dbReference>
<accession>A0ABS7DE67</accession>
<dbReference type="PANTHER" id="PTHR42743">
    <property type="entry name" value="AMINO-ACID AMINOTRANSFERASE"/>
    <property type="match status" value="1"/>
</dbReference>
<organism evidence="14 15">
    <name type="scientific">Succinivibrio faecicola</name>
    <dbReference type="NCBI Taxonomy" id="2820300"/>
    <lineage>
        <taxon>Bacteria</taxon>
        <taxon>Pseudomonadati</taxon>
        <taxon>Pseudomonadota</taxon>
        <taxon>Gammaproteobacteria</taxon>
        <taxon>Aeromonadales</taxon>
        <taxon>Succinivibrionaceae</taxon>
        <taxon>Succinivibrio</taxon>
    </lineage>
</organism>
<dbReference type="SUPFAM" id="SSF56752">
    <property type="entry name" value="D-aminoacid aminotransferase-like PLP-dependent enzymes"/>
    <property type="match status" value="1"/>
</dbReference>
<evidence type="ECO:0000256" key="8">
    <source>
        <dbReference type="ARBA" id="ARBA00022898"/>
    </source>
</evidence>
<keyword evidence="15" id="KW-1185">Reference proteome</keyword>
<evidence type="ECO:0000313" key="14">
    <source>
        <dbReference type="EMBL" id="MBW7569593.1"/>
    </source>
</evidence>
<reference evidence="14 15" key="1">
    <citation type="submission" date="2021-03" db="EMBL/GenBank/DDBJ databases">
        <title>Succinivibrio sp. nov. isolated from feces of cow.</title>
        <authorList>
            <person name="Choi J.-Y."/>
        </authorList>
    </citation>
    <scope>NUCLEOTIDE SEQUENCE [LARGE SCALE GENOMIC DNA]</scope>
    <source>
        <strain evidence="14 15">AGMB01872</strain>
    </source>
</reference>
<evidence type="ECO:0000256" key="2">
    <source>
        <dbReference type="ARBA" id="ARBA00003109"/>
    </source>
</evidence>
<sequence length="253" mass="28548">MLIIKNKTVNKLNSEECEKLVNCAGLKNGIGVFETIKVIKTENETATGEYLLEHYERLIRAAQKTGLETDLDYKTIKSCVESLLKDLNVLRGAIRISLLADAYPDTICLIEWQNRFYTKEQKEIGYKLCISDYKINPYALTSGIKCLSNAENILALHAAKSRGFNEAVRLNTDGFITECCISNIFWIKENTLYTPSLATGCLDGIMRAHVIEDYRKSGFKIVEGLFTIDCLYNADRIFITNALMGQMIVKSID</sequence>
<proteinExistence type="inferred from homology"/>
<evidence type="ECO:0000256" key="11">
    <source>
        <dbReference type="ARBA" id="ARBA00049229"/>
    </source>
</evidence>
<evidence type="ECO:0000256" key="3">
    <source>
        <dbReference type="ARBA" id="ARBA00004824"/>
    </source>
</evidence>
<comment type="catalytic activity">
    <reaction evidence="9">
        <text>L-valine + 2-oxoglutarate = 3-methyl-2-oxobutanoate + L-glutamate</text>
        <dbReference type="Rhea" id="RHEA:24813"/>
        <dbReference type="ChEBI" id="CHEBI:11851"/>
        <dbReference type="ChEBI" id="CHEBI:16810"/>
        <dbReference type="ChEBI" id="CHEBI:29985"/>
        <dbReference type="ChEBI" id="CHEBI:57762"/>
        <dbReference type="EC" id="2.6.1.42"/>
    </reaction>
</comment>
<comment type="catalytic activity">
    <reaction evidence="10">
        <text>L-isoleucine + 2-oxoglutarate = (S)-3-methyl-2-oxopentanoate + L-glutamate</text>
        <dbReference type="Rhea" id="RHEA:24801"/>
        <dbReference type="ChEBI" id="CHEBI:16810"/>
        <dbReference type="ChEBI" id="CHEBI:29985"/>
        <dbReference type="ChEBI" id="CHEBI:35146"/>
        <dbReference type="ChEBI" id="CHEBI:58045"/>
        <dbReference type="EC" id="2.6.1.42"/>
    </reaction>
</comment>
<gene>
    <name evidence="14" type="ORF">J5V48_01650</name>
</gene>
<keyword evidence="14" id="KW-0808">Transferase</keyword>
<dbReference type="InterPro" id="IPR050571">
    <property type="entry name" value="Class-IV_PLP-Dep_Aminotrnsfr"/>
</dbReference>
<dbReference type="PROSITE" id="PS00770">
    <property type="entry name" value="AA_TRANSFER_CLASS_4"/>
    <property type="match status" value="1"/>
</dbReference>
<evidence type="ECO:0000256" key="6">
    <source>
        <dbReference type="ARBA" id="ARBA00009320"/>
    </source>
</evidence>
<dbReference type="CDD" id="cd00449">
    <property type="entry name" value="PLPDE_IV"/>
    <property type="match status" value="1"/>
</dbReference>